<organism evidence="3">
    <name type="scientific">Clastoptera arizonana</name>
    <name type="common">Arizona spittle bug</name>
    <dbReference type="NCBI Taxonomy" id="38151"/>
    <lineage>
        <taxon>Eukaryota</taxon>
        <taxon>Metazoa</taxon>
        <taxon>Ecdysozoa</taxon>
        <taxon>Arthropoda</taxon>
        <taxon>Hexapoda</taxon>
        <taxon>Insecta</taxon>
        <taxon>Pterygota</taxon>
        <taxon>Neoptera</taxon>
        <taxon>Paraneoptera</taxon>
        <taxon>Hemiptera</taxon>
        <taxon>Auchenorrhyncha</taxon>
        <taxon>Cercopoidea</taxon>
        <taxon>Clastopteridae</taxon>
        <taxon>Clastoptera</taxon>
    </lineage>
</organism>
<dbReference type="EMBL" id="GEDC01003118">
    <property type="protein sequence ID" value="JAS34180.1"/>
    <property type="molecule type" value="Transcribed_RNA"/>
</dbReference>
<evidence type="ECO:0000256" key="1">
    <source>
        <dbReference type="SAM" id="Phobius"/>
    </source>
</evidence>
<evidence type="ECO:0000313" key="2">
    <source>
        <dbReference type="EMBL" id="JAS27179.1"/>
    </source>
</evidence>
<protein>
    <submittedName>
        <fullName evidence="3">Uncharacterized protein</fullName>
    </submittedName>
</protein>
<keyword evidence="1" id="KW-0812">Transmembrane</keyword>
<name>A0A1B6E8C1_9HEMI</name>
<sequence>MKVSITNINGIMVVKVIQKIVPFVCILVMSISAKRRARKRFDVGLLVNANNITIDAFELGGHLRDMFEDVDKNYRHSYRLYKDEIKRNILVFVEAIRKLDEIHFDKDRQDYKVVKDVLDALVDLKDIGEEAAEIEILKVRRLIENVQTMRLALVCPDSHAGKCSLINTTAMPLLKWGTVNCKLLTCRSISCENFHPNSLPTLGSHQLFSYKENNSN</sequence>
<keyword evidence="1" id="KW-1133">Transmembrane helix</keyword>
<dbReference type="AlphaFoldDB" id="A0A1B6E8C1"/>
<evidence type="ECO:0000313" key="3">
    <source>
        <dbReference type="EMBL" id="JAS34180.1"/>
    </source>
</evidence>
<proteinExistence type="predicted"/>
<feature type="transmembrane region" description="Helical" evidence="1">
    <location>
        <begin position="12"/>
        <end position="31"/>
    </location>
</feature>
<dbReference type="EMBL" id="GEDC01010119">
    <property type="protein sequence ID" value="JAS27179.1"/>
    <property type="molecule type" value="Transcribed_RNA"/>
</dbReference>
<gene>
    <name evidence="2" type="ORF">g.6478</name>
    <name evidence="3" type="ORF">g.6480</name>
</gene>
<accession>A0A1B6E8C1</accession>
<keyword evidence="1" id="KW-0472">Membrane</keyword>
<reference evidence="3" key="1">
    <citation type="submission" date="2015-12" db="EMBL/GenBank/DDBJ databases">
        <title>De novo transcriptome assembly of four potential Pierce s Disease insect vectors from Arizona vineyards.</title>
        <authorList>
            <person name="Tassone E.E."/>
        </authorList>
    </citation>
    <scope>NUCLEOTIDE SEQUENCE</scope>
</reference>